<keyword evidence="2" id="KW-1185">Reference proteome</keyword>
<evidence type="ECO:0000313" key="2">
    <source>
        <dbReference type="Proteomes" id="UP000734218"/>
    </source>
</evidence>
<proteinExistence type="predicted"/>
<evidence type="ECO:0000313" key="1">
    <source>
        <dbReference type="EMBL" id="NJC34007.1"/>
    </source>
</evidence>
<dbReference type="Proteomes" id="UP000734218">
    <property type="component" value="Unassembled WGS sequence"/>
</dbReference>
<dbReference type="PANTHER" id="PTHR48100">
    <property type="entry name" value="BROAD-SPECIFICITY PHOSPHATASE YOR283W-RELATED"/>
    <property type="match status" value="1"/>
</dbReference>
<comment type="caution">
    <text evidence="1">The sequence shown here is derived from an EMBL/GenBank/DDBJ whole genome shotgun (WGS) entry which is preliminary data.</text>
</comment>
<protein>
    <submittedName>
        <fullName evidence="1">Broad specificity phosphatase PhoE</fullName>
    </submittedName>
</protein>
<dbReference type="PANTHER" id="PTHR48100:SF62">
    <property type="entry name" value="GLUCOSYL-3-PHOSPHOGLYCERATE PHOSPHATASE"/>
    <property type="match status" value="1"/>
</dbReference>
<dbReference type="SMART" id="SM00855">
    <property type="entry name" value="PGAM"/>
    <property type="match status" value="1"/>
</dbReference>
<dbReference type="EMBL" id="JAATJE010000001">
    <property type="protein sequence ID" value="NJC34007.1"/>
    <property type="molecule type" value="Genomic_DNA"/>
</dbReference>
<name>A0ABX0XMN2_9SPHN</name>
<dbReference type="InterPro" id="IPR029033">
    <property type="entry name" value="His_PPase_superfam"/>
</dbReference>
<dbReference type="SUPFAM" id="SSF53254">
    <property type="entry name" value="Phosphoglycerate mutase-like"/>
    <property type="match status" value="1"/>
</dbReference>
<dbReference type="InterPro" id="IPR013078">
    <property type="entry name" value="His_Pase_superF_clade-1"/>
</dbReference>
<organism evidence="1 2">
    <name type="scientific">Sphingomonas jejuensis</name>
    <dbReference type="NCBI Taxonomy" id="904715"/>
    <lineage>
        <taxon>Bacteria</taxon>
        <taxon>Pseudomonadati</taxon>
        <taxon>Pseudomonadota</taxon>
        <taxon>Alphaproteobacteria</taxon>
        <taxon>Sphingomonadales</taxon>
        <taxon>Sphingomonadaceae</taxon>
        <taxon>Sphingomonas</taxon>
    </lineage>
</organism>
<gene>
    <name evidence="1" type="ORF">GGR88_001481</name>
</gene>
<accession>A0ABX0XMN2</accession>
<sequence length="177" mass="19398">MVAKILCGRSVDPSLDENGRAQARRAADRLNDAGPIWTSPRARTRETAALIADGRAVAIAPALDEIDFGDWSGRSFDELAPDPAWRRWNAARASARPPGGEKFAEVADRLDGLLRQIGGHHAAVLVTHCDVIRAFVCRILGLSADDWWRFDVDCGSVTRIMVEPGRTRLLSLNEGDR</sequence>
<reference evidence="1 2" key="1">
    <citation type="submission" date="2020-03" db="EMBL/GenBank/DDBJ databases">
        <title>Genomic Encyclopedia of Type Strains, Phase IV (KMG-IV): sequencing the most valuable type-strain genomes for metagenomic binning, comparative biology and taxonomic classification.</title>
        <authorList>
            <person name="Goeker M."/>
        </authorList>
    </citation>
    <scope>NUCLEOTIDE SEQUENCE [LARGE SCALE GENOMIC DNA]</scope>
    <source>
        <strain evidence="1 2">DSM 27651</strain>
    </source>
</reference>
<dbReference type="Pfam" id="PF00300">
    <property type="entry name" value="His_Phos_1"/>
    <property type="match status" value="1"/>
</dbReference>
<dbReference type="CDD" id="cd07067">
    <property type="entry name" value="HP_PGM_like"/>
    <property type="match status" value="1"/>
</dbReference>
<dbReference type="Gene3D" id="3.40.50.1240">
    <property type="entry name" value="Phosphoglycerate mutase-like"/>
    <property type="match status" value="1"/>
</dbReference>
<dbReference type="InterPro" id="IPR050275">
    <property type="entry name" value="PGM_Phosphatase"/>
</dbReference>